<proteinExistence type="predicted"/>
<protein>
    <submittedName>
        <fullName evidence="1">Uncharacterized protein</fullName>
    </submittedName>
</protein>
<gene>
    <name evidence="1" type="ORF">CEK71_04815</name>
</gene>
<dbReference type="EMBL" id="CP022129">
    <property type="protein sequence ID" value="ASF45440.1"/>
    <property type="molecule type" value="Genomic_DNA"/>
</dbReference>
<sequence>MSKTTSDLALIARSGGGITISSAKTTADLSAIAKAGIGSGAFLIIREAGKKTTADLCAIAAANPGHVLFEFD</sequence>
<evidence type="ECO:0000313" key="1">
    <source>
        <dbReference type="EMBL" id="ASF45440.1"/>
    </source>
</evidence>
<evidence type="ECO:0000313" key="2">
    <source>
        <dbReference type="Proteomes" id="UP000197019"/>
    </source>
</evidence>
<accession>A0A1Z4BW18</accession>
<dbReference type="KEGG" id="mpsy:CEK71_04815"/>
<name>A0A1Z4BW18_9GAMM</name>
<dbReference type="AlphaFoldDB" id="A0A1Z4BW18"/>
<reference evidence="1 2" key="1">
    <citation type="submission" date="2017-06" db="EMBL/GenBank/DDBJ databases">
        <title>Genome Sequencing of the methanotroph Methylovulum psychrotolerants str. HV10-M2 isolated from a high-altitude environment.</title>
        <authorList>
            <person name="Mateos-Rivera A."/>
        </authorList>
    </citation>
    <scope>NUCLEOTIDE SEQUENCE [LARGE SCALE GENOMIC DNA]</scope>
    <source>
        <strain evidence="1 2">HV10_M2</strain>
    </source>
</reference>
<organism evidence="1 2">
    <name type="scientific">Methylovulum psychrotolerans</name>
    <dbReference type="NCBI Taxonomy" id="1704499"/>
    <lineage>
        <taxon>Bacteria</taxon>
        <taxon>Pseudomonadati</taxon>
        <taxon>Pseudomonadota</taxon>
        <taxon>Gammaproteobacteria</taxon>
        <taxon>Methylococcales</taxon>
        <taxon>Methylococcaceae</taxon>
        <taxon>Methylovulum</taxon>
    </lineage>
</organism>
<dbReference type="RefSeq" id="WP_088618322.1">
    <property type="nucleotide sequence ID" value="NZ_CP022129.1"/>
</dbReference>
<keyword evidence="2" id="KW-1185">Reference proteome</keyword>
<dbReference type="Proteomes" id="UP000197019">
    <property type="component" value="Chromosome"/>
</dbReference>